<gene>
    <name evidence="1" type="ORF">SLEP1_g44707</name>
</gene>
<name>A0AAV5LH01_9ROSI</name>
<proteinExistence type="predicted"/>
<reference evidence="1 2" key="1">
    <citation type="journal article" date="2021" name="Commun. Biol.">
        <title>The genome of Shorea leprosula (Dipterocarpaceae) highlights the ecological relevance of drought in aseasonal tropical rainforests.</title>
        <authorList>
            <person name="Ng K.K.S."/>
            <person name="Kobayashi M.J."/>
            <person name="Fawcett J.A."/>
            <person name="Hatakeyama M."/>
            <person name="Paape T."/>
            <person name="Ng C.H."/>
            <person name="Ang C.C."/>
            <person name="Tnah L.H."/>
            <person name="Lee C.T."/>
            <person name="Nishiyama T."/>
            <person name="Sese J."/>
            <person name="O'Brien M.J."/>
            <person name="Copetti D."/>
            <person name="Mohd Noor M.I."/>
            <person name="Ong R.C."/>
            <person name="Putra M."/>
            <person name="Sireger I.Z."/>
            <person name="Indrioko S."/>
            <person name="Kosugi Y."/>
            <person name="Izuno A."/>
            <person name="Isagi Y."/>
            <person name="Lee S.L."/>
            <person name="Shimizu K.K."/>
        </authorList>
    </citation>
    <scope>NUCLEOTIDE SEQUENCE [LARGE SCALE GENOMIC DNA]</scope>
    <source>
        <strain evidence="1">214</strain>
    </source>
</reference>
<accession>A0AAV5LH01</accession>
<dbReference type="AlphaFoldDB" id="A0AAV5LH01"/>
<sequence>MPFEERFLLTEGNPMVAERCNGLTPLSAIGEDTNEI</sequence>
<evidence type="ECO:0000313" key="1">
    <source>
        <dbReference type="EMBL" id="GKV36595.1"/>
    </source>
</evidence>
<keyword evidence="2" id="KW-1185">Reference proteome</keyword>
<protein>
    <submittedName>
        <fullName evidence="1">Uncharacterized protein</fullName>
    </submittedName>
</protein>
<organism evidence="1 2">
    <name type="scientific">Rubroshorea leprosula</name>
    <dbReference type="NCBI Taxonomy" id="152421"/>
    <lineage>
        <taxon>Eukaryota</taxon>
        <taxon>Viridiplantae</taxon>
        <taxon>Streptophyta</taxon>
        <taxon>Embryophyta</taxon>
        <taxon>Tracheophyta</taxon>
        <taxon>Spermatophyta</taxon>
        <taxon>Magnoliopsida</taxon>
        <taxon>eudicotyledons</taxon>
        <taxon>Gunneridae</taxon>
        <taxon>Pentapetalae</taxon>
        <taxon>rosids</taxon>
        <taxon>malvids</taxon>
        <taxon>Malvales</taxon>
        <taxon>Dipterocarpaceae</taxon>
        <taxon>Rubroshorea</taxon>
    </lineage>
</organism>
<dbReference type="Proteomes" id="UP001054252">
    <property type="component" value="Unassembled WGS sequence"/>
</dbReference>
<comment type="caution">
    <text evidence="1">The sequence shown here is derived from an EMBL/GenBank/DDBJ whole genome shotgun (WGS) entry which is preliminary data.</text>
</comment>
<dbReference type="EMBL" id="BPVZ01000117">
    <property type="protein sequence ID" value="GKV36595.1"/>
    <property type="molecule type" value="Genomic_DNA"/>
</dbReference>
<evidence type="ECO:0000313" key="2">
    <source>
        <dbReference type="Proteomes" id="UP001054252"/>
    </source>
</evidence>